<reference evidence="2 3" key="1">
    <citation type="submission" date="2020-07" db="EMBL/GenBank/DDBJ databases">
        <authorList>
            <person name="Sun Q."/>
        </authorList>
    </citation>
    <scope>NUCLEOTIDE SEQUENCE [LARGE SCALE GENOMIC DNA]</scope>
    <source>
        <strain evidence="2 3">CGMCC 1.13654</strain>
    </source>
</reference>
<dbReference type="EMBL" id="JACEIB010000027">
    <property type="protein sequence ID" value="MBA2936263.1"/>
    <property type="molecule type" value="Genomic_DNA"/>
</dbReference>
<sequence>MAASAFELPLDKRDNKRSRLLLTAQMECDFGTIEVHLLNISHSGAKLDADRVPARGETVTLIHGELKVAGKVAWVEETRFGVAFDHSIDEKFLVNQGQHHLNG</sequence>
<comment type="caution">
    <text evidence="2">The sequence shown here is derived from an EMBL/GenBank/DDBJ whole genome shotgun (WGS) entry which is preliminary data.</text>
</comment>
<gene>
    <name evidence="2" type="ORF">HZF05_19450</name>
</gene>
<dbReference type="AlphaFoldDB" id="A0A838LA15"/>
<dbReference type="Pfam" id="PF07238">
    <property type="entry name" value="PilZ"/>
    <property type="match status" value="1"/>
</dbReference>
<feature type="domain" description="PilZ" evidence="1">
    <location>
        <begin position="11"/>
        <end position="90"/>
    </location>
</feature>
<name>A0A838LA15_9SPHN</name>
<dbReference type="Gene3D" id="2.40.10.220">
    <property type="entry name" value="predicted glycosyltransferase like domains"/>
    <property type="match status" value="1"/>
</dbReference>
<evidence type="ECO:0000259" key="1">
    <source>
        <dbReference type="Pfam" id="PF07238"/>
    </source>
</evidence>
<evidence type="ECO:0000313" key="2">
    <source>
        <dbReference type="EMBL" id="MBA2936263.1"/>
    </source>
</evidence>
<keyword evidence="3" id="KW-1185">Reference proteome</keyword>
<dbReference type="InterPro" id="IPR009875">
    <property type="entry name" value="PilZ_domain"/>
</dbReference>
<accession>A0A838LA15</accession>
<organism evidence="2 3">
    <name type="scientific">Sphingomonas chungangi</name>
    <dbReference type="NCBI Taxonomy" id="2683589"/>
    <lineage>
        <taxon>Bacteria</taxon>
        <taxon>Pseudomonadati</taxon>
        <taxon>Pseudomonadota</taxon>
        <taxon>Alphaproteobacteria</taxon>
        <taxon>Sphingomonadales</taxon>
        <taxon>Sphingomonadaceae</taxon>
        <taxon>Sphingomonas</taxon>
    </lineage>
</organism>
<evidence type="ECO:0000313" key="3">
    <source>
        <dbReference type="Proteomes" id="UP000570166"/>
    </source>
</evidence>
<dbReference type="GO" id="GO:0035438">
    <property type="term" value="F:cyclic-di-GMP binding"/>
    <property type="evidence" value="ECO:0007669"/>
    <property type="project" value="InterPro"/>
</dbReference>
<dbReference type="RefSeq" id="WP_160364136.1">
    <property type="nucleotide sequence ID" value="NZ_JACEIB010000027.1"/>
</dbReference>
<dbReference type="SUPFAM" id="SSF141371">
    <property type="entry name" value="PilZ domain-like"/>
    <property type="match status" value="1"/>
</dbReference>
<dbReference type="Proteomes" id="UP000570166">
    <property type="component" value="Unassembled WGS sequence"/>
</dbReference>
<protein>
    <submittedName>
        <fullName evidence="2">PilZ domain-containing protein</fullName>
    </submittedName>
</protein>
<proteinExistence type="predicted"/>